<proteinExistence type="predicted"/>
<dbReference type="GO" id="GO:0016747">
    <property type="term" value="F:acyltransferase activity, transferring groups other than amino-acyl groups"/>
    <property type="evidence" value="ECO:0007669"/>
    <property type="project" value="TreeGrafter"/>
</dbReference>
<evidence type="ECO:0000313" key="2">
    <source>
        <dbReference type="EMBL" id="KAK7743247.1"/>
    </source>
</evidence>
<reference evidence="2 3" key="1">
    <citation type="journal article" date="2023" name="PLoS ONE">
        <title>Cytospora paraplurivora sp. nov. isolated from orchards with fruit tree decline syndrome in Ontario, Canada.</title>
        <authorList>
            <person name="Ilyukhin E."/>
            <person name="Nguyen H.D.T."/>
            <person name="Castle A.J."/>
            <person name="Ellouze W."/>
        </authorList>
    </citation>
    <scope>NUCLEOTIDE SEQUENCE [LARGE SCALE GENOMIC DNA]</scope>
    <source>
        <strain evidence="2 3">FDS-564</strain>
    </source>
</reference>
<dbReference type="InterPro" id="IPR023213">
    <property type="entry name" value="CAT-like_dom_sf"/>
</dbReference>
<dbReference type="PANTHER" id="PTHR31642">
    <property type="entry name" value="TRICHOTHECENE 3-O-ACETYLTRANSFERASE"/>
    <property type="match status" value="1"/>
</dbReference>
<dbReference type="InterPro" id="IPR050317">
    <property type="entry name" value="Plant_Fungal_Acyltransferase"/>
</dbReference>
<keyword evidence="3" id="KW-1185">Reference proteome</keyword>
<dbReference type="Pfam" id="PF02458">
    <property type="entry name" value="Transferase"/>
    <property type="match status" value="1"/>
</dbReference>
<dbReference type="Proteomes" id="UP001320245">
    <property type="component" value="Unassembled WGS sequence"/>
</dbReference>
<protein>
    <submittedName>
        <fullName evidence="2">Uncharacterized protein</fullName>
    </submittedName>
</protein>
<name>A0AAN9UAV2_9PEZI</name>
<dbReference type="PANTHER" id="PTHR31642:SF310">
    <property type="entry name" value="FATTY ALCOHOL:CAFFEOYL-COA ACYLTRANSFERASE"/>
    <property type="match status" value="1"/>
</dbReference>
<dbReference type="AlphaFoldDB" id="A0AAN9UAV2"/>
<comment type="caution">
    <text evidence="2">The sequence shown here is derived from an EMBL/GenBank/DDBJ whole genome shotgun (WGS) entry which is preliminary data.</text>
</comment>
<sequence>MHAATDGAGMLNITKLWAQNLRELQQLHGSTGLADPSPFSFTPQDLNRKAPDQIWVKEQGERAEKRSFDRSDSWLRSLVALDLDHGAQVDANVTTTPSETTCSTQSSPPRNTSRTMLNRIMFLSSVDLSALQKVCAAEPVPPGTPPISASDAIHALLWRSQMKARVAAAEARSCQVSATESVFESPVDVRNAFGPDFPSAYAGNCWLLNTARMPLGELIAPSTSLSHIAQVLREAGARVDRRAIHDAYALLRSTDDLSRVQGRFVDRLDSADFLVSNMIFFQMSEINFGDGYFANNGTPQSVRVLHGQYAPHVRLGHVLPRNSSHGGVEISVNLFDDEMAFLDADEEVMRYLVGVDL</sequence>
<dbReference type="EMBL" id="JAJSPL020000014">
    <property type="protein sequence ID" value="KAK7743247.1"/>
    <property type="molecule type" value="Genomic_DNA"/>
</dbReference>
<evidence type="ECO:0000313" key="3">
    <source>
        <dbReference type="Proteomes" id="UP001320245"/>
    </source>
</evidence>
<keyword evidence="1" id="KW-0808">Transferase</keyword>
<gene>
    <name evidence="2" type="ORF">SLS53_004332</name>
</gene>
<evidence type="ECO:0000256" key="1">
    <source>
        <dbReference type="ARBA" id="ARBA00022679"/>
    </source>
</evidence>
<organism evidence="2 3">
    <name type="scientific">Cytospora paraplurivora</name>
    <dbReference type="NCBI Taxonomy" id="2898453"/>
    <lineage>
        <taxon>Eukaryota</taxon>
        <taxon>Fungi</taxon>
        <taxon>Dikarya</taxon>
        <taxon>Ascomycota</taxon>
        <taxon>Pezizomycotina</taxon>
        <taxon>Sordariomycetes</taxon>
        <taxon>Sordariomycetidae</taxon>
        <taxon>Diaporthales</taxon>
        <taxon>Cytosporaceae</taxon>
        <taxon>Cytospora</taxon>
    </lineage>
</organism>
<accession>A0AAN9UAV2</accession>
<dbReference type="Gene3D" id="3.30.559.10">
    <property type="entry name" value="Chloramphenicol acetyltransferase-like domain"/>
    <property type="match status" value="1"/>
</dbReference>